<dbReference type="KEGG" id="cput:CONPUDRAFT_145765"/>
<proteinExistence type="predicted"/>
<keyword evidence="1" id="KW-0472">Membrane</keyword>
<evidence type="ECO:0000256" key="1">
    <source>
        <dbReference type="SAM" id="Phobius"/>
    </source>
</evidence>
<accession>A0A5M3MH90</accession>
<organism evidence="2 3">
    <name type="scientific">Coniophora puteana (strain RWD-64-598)</name>
    <name type="common">Brown rot fungus</name>
    <dbReference type="NCBI Taxonomy" id="741705"/>
    <lineage>
        <taxon>Eukaryota</taxon>
        <taxon>Fungi</taxon>
        <taxon>Dikarya</taxon>
        <taxon>Basidiomycota</taxon>
        <taxon>Agaricomycotina</taxon>
        <taxon>Agaricomycetes</taxon>
        <taxon>Agaricomycetidae</taxon>
        <taxon>Boletales</taxon>
        <taxon>Coniophorineae</taxon>
        <taxon>Coniophoraceae</taxon>
        <taxon>Coniophora</taxon>
    </lineage>
</organism>
<gene>
    <name evidence="2" type="ORF">CONPUDRAFT_145765</name>
</gene>
<dbReference type="RefSeq" id="XP_007771605.1">
    <property type="nucleotide sequence ID" value="XM_007773415.1"/>
</dbReference>
<dbReference type="OrthoDB" id="2657661at2759"/>
<keyword evidence="3" id="KW-1185">Reference proteome</keyword>
<reference evidence="3" key="1">
    <citation type="journal article" date="2012" name="Science">
        <title>The Paleozoic origin of enzymatic lignin decomposition reconstructed from 31 fungal genomes.</title>
        <authorList>
            <person name="Floudas D."/>
            <person name="Binder M."/>
            <person name="Riley R."/>
            <person name="Barry K."/>
            <person name="Blanchette R.A."/>
            <person name="Henrissat B."/>
            <person name="Martinez A.T."/>
            <person name="Otillar R."/>
            <person name="Spatafora J.W."/>
            <person name="Yadav J.S."/>
            <person name="Aerts A."/>
            <person name="Benoit I."/>
            <person name="Boyd A."/>
            <person name="Carlson A."/>
            <person name="Copeland A."/>
            <person name="Coutinho P.M."/>
            <person name="de Vries R.P."/>
            <person name="Ferreira P."/>
            <person name="Findley K."/>
            <person name="Foster B."/>
            <person name="Gaskell J."/>
            <person name="Glotzer D."/>
            <person name="Gorecki P."/>
            <person name="Heitman J."/>
            <person name="Hesse C."/>
            <person name="Hori C."/>
            <person name="Igarashi K."/>
            <person name="Jurgens J.A."/>
            <person name="Kallen N."/>
            <person name="Kersten P."/>
            <person name="Kohler A."/>
            <person name="Kuees U."/>
            <person name="Kumar T.K.A."/>
            <person name="Kuo A."/>
            <person name="LaButti K."/>
            <person name="Larrondo L.F."/>
            <person name="Lindquist E."/>
            <person name="Ling A."/>
            <person name="Lombard V."/>
            <person name="Lucas S."/>
            <person name="Lundell T."/>
            <person name="Martin R."/>
            <person name="McLaughlin D.J."/>
            <person name="Morgenstern I."/>
            <person name="Morin E."/>
            <person name="Murat C."/>
            <person name="Nagy L.G."/>
            <person name="Nolan M."/>
            <person name="Ohm R.A."/>
            <person name="Patyshakuliyeva A."/>
            <person name="Rokas A."/>
            <person name="Ruiz-Duenas F.J."/>
            <person name="Sabat G."/>
            <person name="Salamov A."/>
            <person name="Samejima M."/>
            <person name="Schmutz J."/>
            <person name="Slot J.C."/>
            <person name="St John F."/>
            <person name="Stenlid J."/>
            <person name="Sun H."/>
            <person name="Sun S."/>
            <person name="Syed K."/>
            <person name="Tsang A."/>
            <person name="Wiebenga A."/>
            <person name="Young D."/>
            <person name="Pisabarro A."/>
            <person name="Eastwood D.C."/>
            <person name="Martin F."/>
            <person name="Cullen D."/>
            <person name="Grigoriev I.V."/>
            <person name="Hibbett D.S."/>
        </authorList>
    </citation>
    <scope>NUCLEOTIDE SEQUENCE [LARGE SCALE GENOMIC DNA]</scope>
    <source>
        <strain evidence="3">RWD-64-598 SS2</strain>
    </source>
</reference>
<protein>
    <submittedName>
        <fullName evidence="2">Uncharacterized protein</fullName>
    </submittedName>
</protein>
<dbReference type="EMBL" id="JH711582">
    <property type="protein sequence ID" value="EIW78598.1"/>
    <property type="molecule type" value="Genomic_DNA"/>
</dbReference>
<comment type="caution">
    <text evidence="2">The sequence shown here is derived from an EMBL/GenBank/DDBJ whole genome shotgun (WGS) entry which is preliminary data.</text>
</comment>
<sequence length="450" mass="50591">MTSGLSFDTISSITKDKAFFGYTRLTLRCLTSRASHICPTRNLVSQRITGCVVNNELLDGIKNIILYAKCNYTSANTAGHLISISEVDTYLSVVANLQDMTTRGMHAVCVVEAILNSNNRLKSQGRIMHNITYNQFMNFYGQSNARLHDEDVYWWISGWDYSPSLWMTFVSWLLFRAPKAYVTTLHDIYLDKIANRYTWNEFIVHLNMQLQDFNLLATVLLNANVGFLAIQSVDNGNNGQRSFTQIASYWSLSASVGSILLGTFLVRFHQSEGHKDVAAVATFLKKIHSHKRGLEQLAIVYSLPYALLMWSLVFFSVAFITEAYQTGDRSDIISLGVIVTVTLYLVFYGTFSILYGSHNTRVVGLRLLQVRLKLAPSTWASKLSSLSSPFRSTWAKLFAKVEVAHRASERAPAVSITSDIQLDDLEAPTQRPEAFTIEEVSWGIAVVPRD</sequence>
<feature type="transmembrane region" description="Helical" evidence="1">
    <location>
        <begin position="247"/>
        <end position="266"/>
    </location>
</feature>
<feature type="transmembrane region" description="Helical" evidence="1">
    <location>
        <begin position="332"/>
        <end position="356"/>
    </location>
</feature>
<dbReference type="AlphaFoldDB" id="A0A5M3MH90"/>
<dbReference type="Proteomes" id="UP000053558">
    <property type="component" value="Unassembled WGS sequence"/>
</dbReference>
<dbReference type="GeneID" id="19202108"/>
<evidence type="ECO:0000313" key="3">
    <source>
        <dbReference type="Proteomes" id="UP000053558"/>
    </source>
</evidence>
<keyword evidence="1" id="KW-0812">Transmembrane</keyword>
<keyword evidence="1" id="KW-1133">Transmembrane helix</keyword>
<feature type="transmembrane region" description="Helical" evidence="1">
    <location>
        <begin position="298"/>
        <end position="320"/>
    </location>
</feature>
<name>A0A5M3MH90_CONPW</name>
<evidence type="ECO:0000313" key="2">
    <source>
        <dbReference type="EMBL" id="EIW78598.1"/>
    </source>
</evidence>